<dbReference type="Proteomes" id="UP000256779">
    <property type="component" value="Unassembled WGS sequence"/>
</dbReference>
<keyword evidence="2" id="KW-0132">Cell division</keyword>
<comment type="caution">
    <text evidence="2">The sequence shown here is derived from an EMBL/GenBank/DDBJ whole genome shotgun (WGS) entry which is preliminary data.</text>
</comment>
<dbReference type="RefSeq" id="WP_115870217.1">
    <property type="nucleotide sequence ID" value="NZ_QREG01000030.1"/>
</dbReference>
<evidence type="ECO:0000313" key="3">
    <source>
        <dbReference type="Proteomes" id="UP000256779"/>
    </source>
</evidence>
<evidence type="ECO:0000256" key="1">
    <source>
        <dbReference type="SAM" id="Phobius"/>
    </source>
</evidence>
<gene>
    <name evidence="2" type="ORF">C7460_13016</name>
</gene>
<dbReference type="EMBL" id="QREG01000030">
    <property type="protein sequence ID" value="RED92448.1"/>
    <property type="molecule type" value="Genomic_DNA"/>
</dbReference>
<organism evidence="2 3">
    <name type="scientific">Marinoscillum furvescens DSM 4134</name>
    <dbReference type="NCBI Taxonomy" id="1122208"/>
    <lineage>
        <taxon>Bacteria</taxon>
        <taxon>Pseudomonadati</taxon>
        <taxon>Bacteroidota</taxon>
        <taxon>Cytophagia</taxon>
        <taxon>Cytophagales</taxon>
        <taxon>Reichenbachiellaceae</taxon>
        <taxon>Marinoscillum</taxon>
    </lineage>
</organism>
<protein>
    <submittedName>
        <fullName evidence="2">Cell division protein FtsQ</fullName>
    </submittedName>
</protein>
<dbReference type="OrthoDB" id="1466667at2"/>
<name>A0A3D9KZK1_MARFU</name>
<keyword evidence="2" id="KW-0131">Cell cycle</keyword>
<keyword evidence="1" id="KW-0472">Membrane</keyword>
<keyword evidence="1" id="KW-1133">Transmembrane helix</keyword>
<reference evidence="2 3" key="1">
    <citation type="submission" date="2018-07" db="EMBL/GenBank/DDBJ databases">
        <title>Genomic Encyclopedia of Type Strains, Phase IV (KMG-IV): sequencing the most valuable type-strain genomes for metagenomic binning, comparative biology and taxonomic classification.</title>
        <authorList>
            <person name="Goeker M."/>
        </authorList>
    </citation>
    <scope>NUCLEOTIDE SEQUENCE [LARGE SCALE GENOMIC DNA]</scope>
    <source>
        <strain evidence="2 3">DSM 4134</strain>
    </source>
</reference>
<feature type="transmembrane region" description="Helical" evidence="1">
    <location>
        <begin position="7"/>
        <end position="27"/>
    </location>
</feature>
<dbReference type="AlphaFoldDB" id="A0A3D9KZK1"/>
<sequence>MKREIKTIVILSSTVVVMLAIIGFTGVKSSSRPVNDVLVTIEDQDGDFFTDQLEVLNLLNDESTDYVLGLAIDDLDLKELERRVERNPFIKDAQVYRDIKGNLMVKVQQVRPIARVFSPSGPDQYISVDGELLPTTARHTARVPIIELERSFSWEQNITETEYGQELLNTLKYIDGDKFWKAQIAHIVIARDGELTFLPQVTKQEVKFGMPEKLEKKFRKLKVFYKEILPNKGWNTYSMVNLKFENQIVCE</sequence>
<evidence type="ECO:0000313" key="2">
    <source>
        <dbReference type="EMBL" id="RED92448.1"/>
    </source>
</evidence>
<dbReference type="GO" id="GO:0051301">
    <property type="term" value="P:cell division"/>
    <property type="evidence" value="ECO:0007669"/>
    <property type="project" value="UniProtKB-KW"/>
</dbReference>
<keyword evidence="3" id="KW-1185">Reference proteome</keyword>
<keyword evidence="1" id="KW-0812">Transmembrane</keyword>
<proteinExistence type="predicted"/>
<accession>A0A3D9KZK1</accession>